<feature type="transmembrane region" description="Helical" evidence="8">
    <location>
        <begin position="196"/>
        <end position="215"/>
    </location>
</feature>
<evidence type="ECO:0000256" key="3">
    <source>
        <dbReference type="ARBA" id="ARBA00022692"/>
    </source>
</evidence>
<keyword evidence="3 8" id="KW-0812">Transmembrane</keyword>
<dbReference type="FunFam" id="1.20.1250.20:FF:000226">
    <property type="entry name" value="Vesicular GLUtamate transporter"/>
    <property type="match status" value="1"/>
</dbReference>
<organism evidence="9 10">
    <name type="scientific">Romanomermis culicivorax</name>
    <name type="common">Nematode worm</name>
    <dbReference type="NCBI Taxonomy" id="13658"/>
    <lineage>
        <taxon>Eukaryota</taxon>
        <taxon>Metazoa</taxon>
        <taxon>Ecdysozoa</taxon>
        <taxon>Nematoda</taxon>
        <taxon>Enoplea</taxon>
        <taxon>Dorylaimia</taxon>
        <taxon>Mermithida</taxon>
        <taxon>Mermithoidea</taxon>
        <taxon>Mermithidae</taxon>
        <taxon>Romanomermis</taxon>
    </lineage>
</organism>
<dbReference type="InterPro" id="IPR050382">
    <property type="entry name" value="MFS_Na/Anion_cotransporter"/>
</dbReference>
<name>A0A915JZM4_ROMCU</name>
<protein>
    <submittedName>
        <fullName evidence="10">Major facilitator superfamily (MFS) profile domain-containing protein</fullName>
    </submittedName>
</protein>
<dbReference type="SUPFAM" id="SSF103473">
    <property type="entry name" value="MFS general substrate transporter"/>
    <property type="match status" value="1"/>
</dbReference>
<evidence type="ECO:0000256" key="6">
    <source>
        <dbReference type="ARBA" id="ARBA00023136"/>
    </source>
</evidence>
<dbReference type="OMA" id="ICAYTRS"/>
<evidence type="ECO:0000256" key="8">
    <source>
        <dbReference type="SAM" id="Phobius"/>
    </source>
</evidence>
<evidence type="ECO:0000313" key="9">
    <source>
        <dbReference type="Proteomes" id="UP000887565"/>
    </source>
</evidence>
<accession>A0A915JZM4</accession>
<keyword evidence="5 8" id="KW-1133">Transmembrane helix</keyword>
<evidence type="ECO:0000256" key="1">
    <source>
        <dbReference type="ARBA" id="ARBA00004141"/>
    </source>
</evidence>
<dbReference type="GO" id="GO:0005313">
    <property type="term" value="F:L-glutamate transmembrane transporter activity"/>
    <property type="evidence" value="ECO:0007669"/>
    <property type="project" value="TreeGrafter"/>
</dbReference>
<dbReference type="PANTHER" id="PTHR11662:SF456">
    <property type="entry name" value="VESICULAR GLUTAMATE TRANSPORTER, ISOFORM A"/>
    <property type="match status" value="1"/>
</dbReference>
<evidence type="ECO:0000256" key="2">
    <source>
        <dbReference type="ARBA" id="ARBA00022448"/>
    </source>
</evidence>
<feature type="transmembrane region" description="Helical" evidence="8">
    <location>
        <begin position="298"/>
        <end position="317"/>
    </location>
</feature>
<dbReference type="WBParaSite" id="nRc.2.0.1.t31862-RA">
    <property type="protein sequence ID" value="nRc.2.0.1.t31862-RA"/>
    <property type="gene ID" value="nRc.2.0.1.g31862"/>
</dbReference>
<dbReference type="GO" id="GO:0005326">
    <property type="term" value="F:neurotransmitter transmembrane transporter activity"/>
    <property type="evidence" value="ECO:0007669"/>
    <property type="project" value="TreeGrafter"/>
</dbReference>
<dbReference type="GO" id="GO:0060076">
    <property type="term" value="C:excitatory synapse"/>
    <property type="evidence" value="ECO:0007669"/>
    <property type="project" value="TreeGrafter"/>
</dbReference>
<dbReference type="InterPro" id="IPR011701">
    <property type="entry name" value="MFS"/>
</dbReference>
<dbReference type="Proteomes" id="UP000887565">
    <property type="component" value="Unplaced"/>
</dbReference>
<dbReference type="FunFam" id="1.20.1250.20:FF:000003">
    <property type="entry name" value="Solute carrier family 17 member 3"/>
    <property type="match status" value="1"/>
</dbReference>
<dbReference type="AlphaFoldDB" id="A0A915JZM4"/>
<reference evidence="10" key="1">
    <citation type="submission" date="2022-11" db="UniProtKB">
        <authorList>
            <consortium name="WormBaseParasite"/>
        </authorList>
    </citation>
    <scope>IDENTIFICATION</scope>
</reference>
<keyword evidence="2" id="KW-0813">Transport</keyword>
<dbReference type="GO" id="GO:0015293">
    <property type="term" value="F:symporter activity"/>
    <property type="evidence" value="ECO:0007669"/>
    <property type="project" value="UniProtKB-KW"/>
</dbReference>
<dbReference type="PANTHER" id="PTHR11662">
    <property type="entry name" value="SOLUTE CARRIER FAMILY 17"/>
    <property type="match status" value="1"/>
</dbReference>
<keyword evidence="6 8" id="KW-0472">Membrane</keyword>
<comment type="subcellular location">
    <subcellularLocation>
        <location evidence="1">Membrane</location>
        <topology evidence="1">Multi-pass membrane protein</topology>
    </subcellularLocation>
</comment>
<keyword evidence="4" id="KW-0769">Symport</keyword>
<dbReference type="GO" id="GO:0030672">
    <property type="term" value="C:synaptic vesicle membrane"/>
    <property type="evidence" value="ECO:0007669"/>
    <property type="project" value="TreeGrafter"/>
</dbReference>
<dbReference type="GO" id="GO:0098700">
    <property type="term" value="P:neurotransmitter loading into synaptic vesicle"/>
    <property type="evidence" value="ECO:0007669"/>
    <property type="project" value="TreeGrafter"/>
</dbReference>
<dbReference type="GO" id="GO:0035249">
    <property type="term" value="P:synaptic transmission, glutamatergic"/>
    <property type="evidence" value="ECO:0007669"/>
    <property type="project" value="TreeGrafter"/>
</dbReference>
<dbReference type="Gene3D" id="1.20.1250.20">
    <property type="entry name" value="MFS general substrate transporter like domains"/>
    <property type="match status" value="2"/>
</dbReference>
<evidence type="ECO:0000256" key="5">
    <source>
        <dbReference type="ARBA" id="ARBA00022989"/>
    </source>
</evidence>
<dbReference type="Pfam" id="PF07690">
    <property type="entry name" value="MFS_1"/>
    <property type="match status" value="1"/>
</dbReference>
<evidence type="ECO:0000313" key="10">
    <source>
        <dbReference type="WBParaSite" id="nRc.2.0.1.t31862-RA"/>
    </source>
</evidence>
<dbReference type="GO" id="GO:0050803">
    <property type="term" value="P:regulation of synapse structure or activity"/>
    <property type="evidence" value="ECO:0007669"/>
    <property type="project" value="TreeGrafter"/>
</dbReference>
<feature type="compositionally biased region" description="Polar residues" evidence="7">
    <location>
        <begin position="418"/>
        <end position="428"/>
    </location>
</feature>
<proteinExistence type="predicted"/>
<dbReference type="InterPro" id="IPR036259">
    <property type="entry name" value="MFS_trans_sf"/>
</dbReference>
<feature type="transmembrane region" description="Helical" evidence="8">
    <location>
        <begin position="272"/>
        <end position="292"/>
    </location>
</feature>
<feature type="transmembrane region" description="Helical" evidence="8">
    <location>
        <begin position="235"/>
        <end position="252"/>
    </location>
</feature>
<feature type="region of interest" description="Disordered" evidence="7">
    <location>
        <begin position="418"/>
        <end position="437"/>
    </location>
</feature>
<keyword evidence="9" id="KW-1185">Reference proteome</keyword>
<evidence type="ECO:0000256" key="7">
    <source>
        <dbReference type="SAM" id="MobiDB-lite"/>
    </source>
</evidence>
<evidence type="ECO:0000256" key="4">
    <source>
        <dbReference type="ARBA" id="ARBA00022847"/>
    </source>
</evidence>
<sequence length="437" mass="48060">RPVVAWNAQTLGVVEGSFFYGYLLTQLPGGFISAKFPANKLFGLAIGVTSFFNLFMPTACNAGSGMVVIIQIMQGLSQGVAYPAMHGVWRFWAPPLERTKLVTTAFTGSYAGAVIGLPLSAILVSAIGWQAPFYLYGFFGCIWFVFWWFMTFEKPCKHPTISDEEKDHIESSIGHTAHVLPTIHNVPWKSILTSKCVWAIIVANFCRSWTFYLLLIHQLSYMRDVLGMRIQNSGFWAAMPHVVMSIVVLVGGQIADHLRQKGILSTTSVRKIFNCGGFGMEAVFLIICAYTRSKTGAIASLIFAVGFSGFAISDLFVRQKRKNQTCTEKLASETNLRFNVNHLDLAPRYASILMGMSNGMGTFAGMICPAVTEKLTKTYVTKIGSIGYGTMINNGNDGDLNYQSFQINNKKYSNASNLSGAETLTGQNGRHDSINGR</sequence>
<feature type="transmembrane region" description="Helical" evidence="8">
    <location>
        <begin position="41"/>
        <end position="59"/>
    </location>
</feature>
<feature type="transmembrane region" description="Helical" evidence="8">
    <location>
        <begin position="101"/>
        <end position="127"/>
    </location>
</feature>
<feature type="transmembrane region" description="Helical" evidence="8">
    <location>
        <begin position="133"/>
        <end position="150"/>
    </location>
</feature>